<dbReference type="AlphaFoldDB" id="A0A6M3L7J5"/>
<reference evidence="1" key="1">
    <citation type="submission" date="2020-03" db="EMBL/GenBank/DDBJ databases">
        <title>The deep terrestrial virosphere.</title>
        <authorList>
            <person name="Holmfeldt K."/>
            <person name="Nilsson E."/>
            <person name="Simone D."/>
            <person name="Lopez-Fernandez M."/>
            <person name="Wu X."/>
            <person name="de Brujin I."/>
            <person name="Lundin D."/>
            <person name="Andersson A."/>
            <person name="Bertilsson S."/>
            <person name="Dopson M."/>
        </authorList>
    </citation>
    <scope>NUCLEOTIDE SEQUENCE</scope>
    <source>
        <strain evidence="1">MM415B02392</strain>
    </source>
</reference>
<accession>A0A6M3L7J5</accession>
<gene>
    <name evidence="1" type="ORF">MM415B02392_0020</name>
</gene>
<sequence>MDIKDLEKEISQLKITKPKHRGEDVENRSLPFMLSTFRELIQNEIPPTQDKFLHTFKAKYPDLKMRGITSRLKRAYLSYVREYHLGYVLKKHFRKVIYDEKIDIAGVDYVIYYRGRKFNIHAFVNTENGKYWREIKNGRHKFRGEHLDLPMDLDRGKKCGKLILYTDDQVLNLKKEMDKIIKARRRSDIKRQNSDIQPQNSKISDIILEIMACDILMDKLASVVTFENVARKTVLNKVLIY</sequence>
<organism evidence="1">
    <name type="scientific">viral metagenome</name>
    <dbReference type="NCBI Taxonomy" id="1070528"/>
    <lineage>
        <taxon>unclassified sequences</taxon>
        <taxon>metagenomes</taxon>
        <taxon>organismal metagenomes</taxon>
    </lineage>
</organism>
<evidence type="ECO:0000313" key="1">
    <source>
        <dbReference type="EMBL" id="QJA90343.1"/>
    </source>
</evidence>
<proteinExistence type="predicted"/>
<protein>
    <submittedName>
        <fullName evidence="1">Uncharacterized protein</fullName>
    </submittedName>
</protein>
<dbReference type="EMBL" id="MT142906">
    <property type="protein sequence ID" value="QJA90343.1"/>
    <property type="molecule type" value="Genomic_DNA"/>
</dbReference>
<name>A0A6M3L7J5_9ZZZZ</name>